<dbReference type="HOGENOM" id="CLU_025124_2_0_2"/>
<protein>
    <submittedName>
        <fullName evidence="1">CRISPR-associated protein, TM1812 family</fullName>
    </submittedName>
</protein>
<reference evidence="1" key="1">
    <citation type="submission" date="2009-10" db="EMBL/GenBank/DDBJ databases">
        <title>Complete sequence of chromosome of Methanocaldococcus vulcanius M7.</title>
        <authorList>
            <consortium name="US DOE Joint Genome Institute"/>
            <person name="Lucas S."/>
            <person name="Copeland A."/>
            <person name="Lapidus A."/>
            <person name="Glavina del Rio T."/>
            <person name="Dalin E."/>
            <person name="Tice H."/>
            <person name="Bruce D."/>
            <person name="Goodwin L."/>
            <person name="Pitluck S."/>
            <person name="Lcollab F.I."/>
            <person name="Brettin T."/>
            <person name="Detter J.C."/>
            <person name="Han C."/>
            <person name="Tapia R."/>
            <person name="Kuske C.R."/>
            <person name="Schmutz J."/>
            <person name="Larimer F."/>
            <person name="Land M."/>
            <person name="Hauser L."/>
            <person name="Kyrpides N."/>
            <person name="Ovchinikova G."/>
            <person name="Sieprawska-Lupa M."/>
            <person name="Whitman W.B."/>
            <person name="Woyke T."/>
        </authorList>
    </citation>
    <scope>NUCLEOTIDE SEQUENCE [LARGE SCALE GENOMIC DNA]</scope>
    <source>
        <strain evidence="1">M7</strain>
    </source>
</reference>
<dbReference type="OrthoDB" id="116435at2157"/>
<organism evidence="1 2">
    <name type="scientific">Methanocaldococcus vulcanius (strain ATCC 700851 / DSM 12094 / M7)</name>
    <name type="common">Methanococcus vulcanius</name>
    <dbReference type="NCBI Taxonomy" id="579137"/>
    <lineage>
        <taxon>Archaea</taxon>
        <taxon>Methanobacteriati</taxon>
        <taxon>Methanobacteriota</taxon>
        <taxon>Methanomada group</taxon>
        <taxon>Methanococci</taxon>
        <taxon>Methanococcales</taxon>
        <taxon>Methanocaldococcaceae</taxon>
        <taxon>Methanocaldococcus</taxon>
    </lineage>
</organism>
<keyword evidence="2" id="KW-1185">Reference proteome</keyword>
<dbReference type="KEGG" id="mvu:Metvu_1145"/>
<name>C9RHF1_METVM</name>
<dbReference type="GeneID" id="8513484"/>
<dbReference type="CDD" id="cd09668">
    <property type="entry name" value="Csx1_III-U"/>
    <property type="match status" value="1"/>
</dbReference>
<sequence>MLKVLIAPLGVGKSAEEKDVSKRKYNTAKYVLNGEEETSPFILSILTKTLKVDKVIVVGTARSMWEELYRYYANEVKEFDKEYWIEIGKKVGESKHSHYALSENDLKKVEEVIDKYLQKINKNATGGSKCKIIKYGINREEIWENFDIFMGLIDEINEGDEIYLDITHAFRSIPLFMYVMLEFMRYFKNVKLKGIYYGMLDVMSELGYAPVVDLSPIFEISEWVRGMYEFTTYGNGYLISELLEEEDKEIANRLKKISQYIDANFLKELKEEVKDLKPLIDSKKNKGKFLKYFIPELQKFVNKLNYEKSDFDFQISMAKWNFENKKYSSGYMCLTDSIFWKMCNIYNLPPIHENREIMKGIIYNPQLQRQHSDIKAVWDLHYNRLRDKRNKIAHADVSKGGKGLDPEKDLNDVIKVLEDMKIRNMDDIIKELLNTCENDKKTFALLIKILKSKIVKKVIDAYNLNDDENSWNFVKCNLLHKENRCSNENLKKLINLFNKEYSCVDELKEAFQEVKRMRNEDIVDLYALQNALIHYIAFKLSKAYKIRNNAEYKKIFKWMLLNKSLCQKNPILEELNKNYFIIFKNMKSQNPDSKKEIISASKNIINLFNKDISNIKMNVPLNVVLKAYNRYKNFKNIKNNGG</sequence>
<dbReference type="InterPro" id="IPR011742">
    <property type="entry name" value="CRISPR-assoc_prot_TM1812"/>
</dbReference>
<dbReference type="NCBIfam" id="TIGR02221">
    <property type="entry name" value="cas_TM1812"/>
    <property type="match status" value="1"/>
</dbReference>
<dbReference type="NCBIfam" id="TIGR02549">
    <property type="entry name" value="CRISPR_DxTHG"/>
    <property type="match status" value="1"/>
</dbReference>
<evidence type="ECO:0000313" key="2">
    <source>
        <dbReference type="Proteomes" id="UP000002063"/>
    </source>
</evidence>
<dbReference type="eggNOG" id="arCOG07641">
    <property type="taxonomic scope" value="Archaea"/>
</dbReference>
<dbReference type="STRING" id="579137.Metvu_1145"/>
<evidence type="ECO:0000313" key="1">
    <source>
        <dbReference type="EMBL" id="ACX73003.1"/>
    </source>
</evidence>
<gene>
    <name evidence="1" type="ordered locus">Metvu_1145</name>
</gene>
<proteinExistence type="predicted"/>
<dbReference type="AlphaFoldDB" id="C9RHF1"/>
<dbReference type="Proteomes" id="UP000002063">
    <property type="component" value="Chromosome"/>
</dbReference>
<dbReference type="Gene3D" id="3.40.50.10640">
    <property type="entry name" value="SSO1389-like"/>
    <property type="match status" value="1"/>
</dbReference>
<dbReference type="SUPFAM" id="SSF160980">
    <property type="entry name" value="SSO1389-like"/>
    <property type="match status" value="1"/>
</dbReference>
<dbReference type="EMBL" id="CP001787">
    <property type="protein sequence ID" value="ACX73003.1"/>
    <property type="molecule type" value="Genomic_DNA"/>
</dbReference>
<dbReference type="InterPro" id="IPR013383">
    <property type="entry name" value="CRISPR-assoc_prot_DxTHG_CS"/>
</dbReference>
<accession>C9RHF1</accession>
<dbReference type="RefSeq" id="WP_015733223.1">
    <property type="nucleotide sequence ID" value="NC_013407.1"/>
</dbReference>